<reference evidence="7" key="1">
    <citation type="submission" date="2016-10" db="EMBL/GenBank/DDBJ databases">
        <authorList>
            <person name="Varghese N."/>
            <person name="Submissions S."/>
        </authorList>
    </citation>
    <scope>NUCLEOTIDE SEQUENCE [LARGE SCALE GENOMIC DNA]</scope>
    <source>
        <strain evidence="7">CGMCC 4.3506</strain>
    </source>
</reference>
<dbReference type="STRING" id="200378.SAMN05216553_115162"/>
<protein>
    <submittedName>
        <fullName evidence="6">Transcriptional regulator, TetR family</fullName>
    </submittedName>
</protein>
<proteinExistence type="predicted"/>
<dbReference type="GO" id="GO:0003677">
    <property type="term" value="F:DNA binding"/>
    <property type="evidence" value="ECO:0007669"/>
    <property type="project" value="UniProtKB-UniRule"/>
</dbReference>
<dbReference type="InterPro" id="IPR009057">
    <property type="entry name" value="Homeodomain-like_sf"/>
</dbReference>
<dbReference type="SUPFAM" id="SSF46689">
    <property type="entry name" value="Homeodomain-like"/>
    <property type="match status" value="1"/>
</dbReference>
<organism evidence="6 7">
    <name type="scientific">Lentzea fradiae</name>
    <dbReference type="NCBI Taxonomy" id="200378"/>
    <lineage>
        <taxon>Bacteria</taxon>
        <taxon>Bacillati</taxon>
        <taxon>Actinomycetota</taxon>
        <taxon>Actinomycetes</taxon>
        <taxon>Pseudonocardiales</taxon>
        <taxon>Pseudonocardiaceae</taxon>
        <taxon>Lentzea</taxon>
    </lineage>
</organism>
<evidence type="ECO:0000259" key="5">
    <source>
        <dbReference type="PROSITE" id="PS50977"/>
    </source>
</evidence>
<dbReference type="OrthoDB" id="3237195at2"/>
<feature type="domain" description="HTH tetR-type" evidence="5">
    <location>
        <begin position="10"/>
        <end position="70"/>
    </location>
</feature>
<dbReference type="PANTHER" id="PTHR47506">
    <property type="entry name" value="TRANSCRIPTIONAL REGULATORY PROTEIN"/>
    <property type="match status" value="1"/>
</dbReference>
<evidence type="ECO:0000313" key="7">
    <source>
        <dbReference type="Proteomes" id="UP000199623"/>
    </source>
</evidence>
<dbReference type="PANTHER" id="PTHR47506:SF1">
    <property type="entry name" value="HTH-TYPE TRANSCRIPTIONAL REGULATOR YJDC"/>
    <property type="match status" value="1"/>
</dbReference>
<dbReference type="PRINTS" id="PR00455">
    <property type="entry name" value="HTHTETR"/>
</dbReference>
<dbReference type="Pfam" id="PF00440">
    <property type="entry name" value="TetR_N"/>
    <property type="match status" value="1"/>
</dbReference>
<dbReference type="AlphaFoldDB" id="A0A1G7ZGB8"/>
<evidence type="ECO:0000256" key="4">
    <source>
        <dbReference type="PROSITE-ProRule" id="PRU00335"/>
    </source>
</evidence>
<evidence type="ECO:0000256" key="3">
    <source>
        <dbReference type="ARBA" id="ARBA00023163"/>
    </source>
</evidence>
<keyword evidence="3" id="KW-0804">Transcription</keyword>
<dbReference type="NCBIfam" id="NF041196">
    <property type="entry name" value="ScbR_bind_reg"/>
    <property type="match status" value="1"/>
</dbReference>
<name>A0A1G7ZGB8_9PSEU</name>
<gene>
    <name evidence="6" type="ORF">SAMN05216553_115162</name>
</gene>
<feature type="DNA-binding region" description="H-T-H motif" evidence="4">
    <location>
        <begin position="33"/>
        <end position="52"/>
    </location>
</feature>
<dbReference type="SUPFAM" id="SSF48498">
    <property type="entry name" value="Tetracyclin repressor-like, C-terminal domain"/>
    <property type="match status" value="1"/>
</dbReference>
<accession>A0A1G7ZGB8</accession>
<evidence type="ECO:0000256" key="1">
    <source>
        <dbReference type="ARBA" id="ARBA00023015"/>
    </source>
</evidence>
<evidence type="ECO:0000256" key="2">
    <source>
        <dbReference type="ARBA" id="ARBA00023125"/>
    </source>
</evidence>
<keyword evidence="7" id="KW-1185">Reference proteome</keyword>
<dbReference type="Proteomes" id="UP000199623">
    <property type="component" value="Unassembled WGS sequence"/>
</dbReference>
<dbReference type="InterPro" id="IPR036271">
    <property type="entry name" value="Tet_transcr_reg_TetR-rel_C_sf"/>
</dbReference>
<dbReference type="InterPro" id="IPR047923">
    <property type="entry name" value="ArpA-like"/>
</dbReference>
<keyword evidence="1" id="KW-0805">Transcription regulation</keyword>
<dbReference type="PROSITE" id="PS50977">
    <property type="entry name" value="HTH_TETR_2"/>
    <property type="match status" value="1"/>
</dbReference>
<dbReference type="InterPro" id="IPR023772">
    <property type="entry name" value="DNA-bd_HTH_TetR-type_CS"/>
</dbReference>
<dbReference type="RefSeq" id="WP_090055947.1">
    <property type="nucleotide sequence ID" value="NZ_FNCC01000015.1"/>
</dbReference>
<dbReference type="PROSITE" id="PS01081">
    <property type="entry name" value="HTH_TETR_1"/>
    <property type="match status" value="1"/>
</dbReference>
<dbReference type="EMBL" id="FNCC01000015">
    <property type="protein sequence ID" value="SDH07627.1"/>
    <property type="molecule type" value="Genomic_DNA"/>
</dbReference>
<sequence length="206" mass="22823">MSATGRERAAHTRARLLRAAAEVFDRDGFARSSLTAVCARADVSKGALYCHFRSKEALGVAVIEEQSLLWHRLRDEQLAVEPSPFQALISMSFEFADRLDTDLTVRVSAKLLREAVFFDVAAAAQVIGWVTVVRELLTLAREHGELRPEVNVRHAAEQVVAELLGLQFVARALSGGTDLRTRLARLWRASSGCLVTAPVRARLRFE</sequence>
<dbReference type="InterPro" id="IPR001647">
    <property type="entry name" value="HTH_TetR"/>
</dbReference>
<evidence type="ECO:0000313" key="6">
    <source>
        <dbReference type="EMBL" id="SDH07627.1"/>
    </source>
</evidence>
<keyword evidence="2 4" id="KW-0238">DNA-binding</keyword>
<dbReference type="Gene3D" id="1.10.357.10">
    <property type="entry name" value="Tetracycline Repressor, domain 2"/>
    <property type="match status" value="1"/>
</dbReference>